<comment type="caution">
    <text evidence="1">The sequence shown here is derived from an EMBL/GenBank/DDBJ whole genome shotgun (WGS) entry which is preliminary data.</text>
</comment>
<dbReference type="AlphaFoldDB" id="A0A4C1U2E6"/>
<proteinExistence type="predicted"/>
<reference evidence="1 2" key="1">
    <citation type="journal article" date="2019" name="Commun. Biol.">
        <title>The bagworm genome reveals a unique fibroin gene that provides high tensile strength.</title>
        <authorList>
            <person name="Kono N."/>
            <person name="Nakamura H."/>
            <person name="Ohtoshi R."/>
            <person name="Tomita M."/>
            <person name="Numata K."/>
            <person name="Arakawa K."/>
        </authorList>
    </citation>
    <scope>NUCLEOTIDE SEQUENCE [LARGE SCALE GENOMIC DNA]</scope>
</reference>
<protein>
    <submittedName>
        <fullName evidence="1">Uncharacterized protein</fullName>
    </submittedName>
</protein>
<dbReference type="Proteomes" id="UP000299102">
    <property type="component" value="Unassembled WGS sequence"/>
</dbReference>
<evidence type="ECO:0000313" key="2">
    <source>
        <dbReference type="Proteomes" id="UP000299102"/>
    </source>
</evidence>
<keyword evidence="2" id="KW-1185">Reference proteome</keyword>
<dbReference type="EMBL" id="BGZK01000119">
    <property type="protein sequence ID" value="GBP20482.1"/>
    <property type="molecule type" value="Genomic_DNA"/>
</dbReference>
<accession>A0A4C1U2E6</accession>
<evidence type="ECO:0000313" key="1">
    <source>
        <dbReference type="EMBL" id="GBP20482.1"/>
    </source>
</evidence>
<organism evidence="1 2">
    <name type="scientific">Eumeta variegata</name>
    <name type="common">Bagworm moth</name>
    <name type="synonym">Eumeta japonica</name>
    <dbReference type="NCBI Taxonomy" id="151549"/>
    <lineage>
        <taxon>Eukaryota</taxon>
        <taxon>Metazoa</taxon>
        <taxon>Ecdysozoa</taxon>
        <taxon>Arthropoda</taxon>
        <taxon>Hexapoda</taxon>
        <taxon>Insecta</taxon>
        <taxon>Pterygota</taxon>
        <taxon>Neoptera</taxon>
        <taxon>Endopterygota</taxon>
        <taxon>Lepidoptera</taxon>
        <taxon>Glossata</taxon>
        <taxon>Ditrysia</taxon>
        <taxon>Tineoidea</taxon>
        <taxon>Psychidae</taxon>
        <taxon>Oiketicinae</taxon>
        <taxon>Eumeta</taxon>
    </lineage>
</organism>
<name>A0A4C1U2E6_EUMVA</name>
<sequence length="99" mass="10586">MKEKKRCNANASSAGKLPLWRVAGREVSVTLCRRLTTAPAVLNILVKPHAAGACSHGAKCVQGGDSPRAMWKSSKRIKAKDAVKLAQTTEMKVDGDTVK</sequence>
<gene>
    <name evidence="1" type="ORF">EVAR_78858_1</name>
</gene>